<accession>A0A8X6Y9X7</accession>
<dbReference type="Proteomes" id="UP000886998">
    <property type="component" value="Unassembled WGS sequence"/>
</dbReference>
<dbReference type="Pfam" id="PF00210">
    <property type="entry name" value="Ferritin"/>
    <property type="match status" value="1"/>
</dbReference>
<name>A0A8X6Y9X7_9ARAC</name>
<evidence type="ECO:0000256" key="5">
    <source>
        <dbReference type="PIRSR" id="PIRSR601519-1"/>
    </source>
</evidence>
<feature type="domain" description="Ferritin-like diiron" evidence="7">
    <location>
        <begin position="1"/>
        <end position="144"/>
    </location>
</feature>
<dbReference type="InterPro" id="IPR008331">
    <property type="entry name" value="Ferritin_DPS_dom"/>
</dbReference>
<comment type="function">
    <text evidence="6">Stores iron in a soluble, non-toxic, readily available form. Important for iron homeostasis. Iron is taken up in the ferrous form and deposited as ferric hydroxides after oxidation.</text>
</comment>
<dbReference type="GO" id="GO:0008198">
    <property type="term" value="F:ferrous iron binding"/>
    <property type="evidence" value="ECO:0007669"/>
    <property type="project" value="TreeGrafter"/>
</dbReference>
<dbReference type="Gene3D" id="1.20.1260.10">
    <property type="match status" value="1"/>
</dbReference>
<dbReference type="EC" id="1.16.3.1" evidence="6"/>
<feature type="binding site" evidence="5">
    <location>
        <position position="126"/>
    </location>
    <ligand>
        <name>Fe cation</name>
        <dbReference type="ChEBI" id="CHEBI:24875"/>
        <label>1</label>
    </ligand>
</feature>
<keyword evidence="4 5" id="KW-0408">Iron</keyword>
<dbReference type="CDD" id="cd01056">
    <property type="entry name" value="Euk_Ferritin"/>
    <property type="match status" value="1"/>
</dbReference>
<evidence type="ECO:0000256" key="2">
    <source>
        <dbReference type="ARBA" id="ARBA00022434"/>
    </source>
</evidence>
<keyword evidence="6" id="KW-0560">Oxidoreductase</keyword>
<dbReference type="GO" id="GO:0004322">
    <property type="term" value="F:ferroxidase activity"/>
    <property type="evidence" value="ECO:0007669"/>
    <property type="project" value="UniProtKB-EC"/>
</dbReference>
<dbReference type="OrthoDB" id="186462at2759"/>
<organism evidence="8 9">
    <name type="scientific">Trichonephila inaurata madagascariensis</name>
    <dbReference type="NCBI Taxonomy" id="2747483"/>
    <lineage>
        <taxon>Eukaryota</taxon>
        <taxon>Metazoa</taxon>
        <taxon>Ecdysozoa</taxon>
        <taxon>Arthropoda</taxon>
        <taxon>Chelicerata</taxon>
        <taxon>Arachnida</taxon>
        <taxon>Araneae</taxon>
        <taxon>Araneomorphae</taxon>
        <taxon>Entelegynae</taxon>
        <taxon>Araneoidea</taxon>
        <taxon>Nephilidae</taxon>
        <taxon>Trichonephila</taxon>
        <taxon>Trichonephila inaurata</taxon>
    </lineage>
</organism>
<evidence type="ECO:0000313" key="9">
    <source>
        <dbReference type="Proteomes" id="UP000886998"/>
    </source>
</evidence>
<dbReference type="InterPro" id="IPR012347">
    <property type="entry name" value="Ferritin-like"/>
</dbReference>
<feature type="binding site" evidence="5">
    <location>
        <position position="92"/>
    </location>
    <ligand>
        <name>Fe cation</name>
        <dbReference type="ChEBI" id="CHEBI:24875"/>
        <label>1</label>
    </ligand>
</feature>
<comment type="similarity">
    <text evidence="1 6">Belongs to the ferritin family.</text>
</comment>
<gene>
    <name evidence="8" type="ORF">TNIN_171541</name>
</gene>
<evidence type="ECO:0000256" key="1">
    <source>
        <dbReference type="ARBA" id="ARBA00007513"/>
    </source>
</evidence>
<evidence type="ECO:0000256" key="4">
    <source>
        <dbReference type="ARBA" id="ARBA00023004"/>
    </source>
</evidence>
<dbReference type="InterPro" id="IPR001519">
    <property type="entry name" value="Ferritin"/>
</dbReference>
<dbReference type="GO" id="GO:0008199">
    <property type="term" value="F:ferric iron binding"/>
    <property type="evidence" value="ECO:0007669"/>
    <property type="project" value="InterPro"/>
</dbReference>
<evidence type="ECO:0000256" key="3">
    <source>
        <dbReference type="ARBA" id="ARBA00022723"/>
    </source>
</evidence>
<dbReference type="FunFam" id="1.20.1260.10:FF:000002">
    <property type="entry name" value="Ferritin, mitochondrial"/>
    <property type="match status" value="1"/>
</dbReference>
<dbReference type="SUPFAM" id="SSF47240">
    <property type="entry name" value="Ferritin-like"/>
    <property type="match status" value="1"/>
</dbReference>
<feature type="binding site" evidence="5">
    <location>
        <position position="50"/>
    </location>
    <ligand>
        <name>Fe cation</name>
        <dbReference type="ChEBI" id="CHEBI:24875"/>
        <label>1</label>
    </ligand>
</feature>
<dbReference type="PROSITE" id="PS50905">
    <property type="entry name" value="FERRITIN_LIKE"/>
    <property type="match status" value="1"/>
</dbReference>
<evidence type="ECO:0000259" key="7">
    <source>
        <dbReference type="PROSITE" id="PS50905"/>
    </source>
</evidence>
<dbReference type="GO" id="GO:0006826">
    <property type="term" value="P:iron ion transport"/>
    <property type="evidence" value="ECO:0007669"/>
    <property type="project" value="InterPro"/>
</dbReference>
<keyword evidence="3 5" id="KW-0479">Metal-binding</keyword>
<dbReference type="InterPro" id="IPR009078">
    <property type="entry name" value="Ferritin-like_SF"/>
</dbReference>
<dbReference type="AlphaFoldDB" id="A0A8X6Y9X7"/>
<feature type="binding site" evidence="5">
    <location>
        <position position="47"/>
    </location>
    <ligand>
        <name>Fe cation</name>
        <dbReference type="ChEBI" id="CHEBI:24875"/>
        <label>1</label>
    </ligand>
</feature>
<keyword evidence="9" id="KW-1185">Reference proteome</keyword>
<dbReference type="GO" id="GO:0005737">
    <property type="term" value="C:cytoplasm"/>
    <property type="evidence" value="ECO:0007669"/>
    <property type="project" value="TreeGrafter"/>
</dbReference>
<dbReference type="GO" id="GO:0006879">
    <property type="term" value="P:intracellular iron ion homeostasis"/>
    <property type="evidence" value="ECO:0007669"/>
    <property type="project" value="UniProtKB-KW"/>
</dbReference>
<proteinExistence type="inferred from homology"/>
<dbReference type="EMBL" id="BMAV01017309">
    <property type="protein sequence ID" value="GFY68860.1"/>
    <property type="molecule type" value="Genomic_DNA"/>
</dbReference>
<dbReference type="PANTHER" id="PTHR11431:SF75">
    <property type="entry name" value="FERRITIN"/>
    <property type="match status" value="1"/>
</dbReference>
<comment type="catalytic activity">
    <reaction evidence="6">
        <text>4 Fe(2+) + O2 + 4 H(+) = 4 Fe(3+) + 2 H2O</text>
        <dbReference type="Rhea" id="RHEA:11148"/>
        <dbReference type="ChEBI" id="CHEBI:15377"/>
        <dbReference type="ChEBI" id="CHEBI:15378"/>
        <dbReference type="ChEBI" id="CHEBI:15379"/>
        <dbReference type="ChEBI" id="CHEBI:29033"/>
        <dbReference type="ChEBI" id="CHEBI:29034"/>
        <dbReference type="EC" id="1.16.3.1"/>
    </reaction>
</comment>
<comment type="caution">
    <text evidence="8">The sequence shown here is derived from an EMBL/GenBank/DDBJ whole genome shotgun (WGS) entry which is preliminary data.</text>
</comment>
<evidence type="ECO:0000256" key="6">
    <source>
        <dbReference type="RuleBase" id="RU361145"/>
    </source>
</evidence>
<sequence>MKEWGKSLLKTPLKRGIAIKVEGYYFDRGDVSLPGFSKHFKDQSLEELGHAENLMKHQNKRGGRIILQNIEKPEKDDWESSRGALEAALALEKSVNQNLLDLRQLAEKYEDFQLCDFLDTEYLHEQIKEIKEVGDFISSWNRAGPGLGEYLFDKHEMNLEKKETEVSAN</sequence>
<reference evidence="8" key="1">
    <citation type="submission" date="2020-08" db="EMBL/GenBank/DDBJ databases">
        <title>Multicomponent nature underlies the extraordinary mechanical properties of spider dragline silk.</title>
        <authorList>
            <person name="Kono N."/>
            <person name="Nakamura H."/>
            <person name="Mori M."/>
            <person name="Yoshida Y."/>
            <person name="Ohtoshi R."/>
            <person name="Malay A.D."/>
            <person name="Moran D.A.P."/>
            <person name="Tomita M."/>
            <person name="Numata K."/>
            <person name="Arakawa K."/>
        </authorList>
    </citation>
    <scope>NUCLEOTIDE SEQUENCE</scope>
</reference>
<keyword evidence="2 6" id="KW-0409">Iron storage</keyword>
<protein>
    <recommendedName>
        <fullName evidence="6">Ferritin</fullName>
        <ecNumber evidence="6">1.16.3.1</ecNumber>
    </recommendedName>
</protein>
<evidence type="ECO:0000313" key="8">
    <source>
        <dbReference type="EMBL" id="GFY68860.1"/>
    </source>
</evidence>
<dbReference type="PANTHER" id="PTHR11431">
    <property type="entry name" value="FERRITIN"/>
    <property type="match status" value="1"/>
</dbReference>
<dbReference type="InterPro" id="IPR009040">
    <property type="entry name" value="Ferritin-like_diiron"/>
</dbReference>